<comment type="caution">
    <text evidence="1">The sequence shown here is derived from an EMBL/GenBank/DDBJ whole genome shotgun (WGS) entry which is preliminary data.</text>
</comment>
<keyword evidence="2" id="KW-1185">Reference proteome</keyword>
<sequence length="159" mass="18097">MDAHTQWDGKDPCKEEHTVLESNKLKGEKTEGVRTVVQWLPSHEGVIGNEIADGHANEGRTQPQPRKPSTLSDVWSFLRRPRARHTLFLTDRSNMDCHYRLSSLRRVGSACFVRMRRIGQCPSLGMGCLVPDRYPLAAVQSCLECDSKYIEVFLRQAML</sequence>
<reference evidence="1 2" key="1">
    <citation type="journal article" date="2021" name="Elife">
        <title>Chloroplast acquisition without the gene transfer in kleptoplastic sea slugs, Plakobranchus ocellatus.</title>
        <authorList>
            <person name="Maeda T."/>
            <person name="Takahashi S."/>
            <person name="Yoshida T."/>
            <person name="Shimamura S."/>
            <person name="Takaki Y."/>
            <person name="Nagai Y."/>
            <person name="Toyoda A."/>
            <person name="Suzuki Y."/>
            <person name="Arimoto A."/>
            <person name="Ishii H."/>
            <person name="Satoh N."/>
            <person name="Nishiyama T."/>
            <person name="Hasebe M."/>
            <person name="Maruyama T."/>
            <person name="Minagawa J."/>
            <person name="Obokata J."/>
            <person name="Shigenobu S."/>
        </authorList>
    </citation>
    <scope>NUCLEOTIDE SEQUENCE [LARGE SCALE GENOMIC DNA]</scope>
</reference>
<organism evidence="1 2">
    <name type="scientific">Plakobranchus ocellatus</name>
    <dbReference type="NCBI Taxonomy" id="259542"/>
    <lineage>
        <taxon>Eukaryota</taxon>
        <taxon>Metazoa</taxon>
        <taxon>Spiralia</taxon>
        <taxon>Lophotrochozoa</taxon>
        <taxon>Mollusca</taxon>
        <taxon>Gastropoda</taxon>
        <taxon>Heterobranchia</taxon>
        <taxon>Euthyneura</taxon>
        <taxon>Panpulmonata</taxon>
        <taxon>Sacoglossa</taxon>
        <taxon>Placobranchoidea</taxon>
        <taxon>Plakobranchidae</taxon>
        <taxon>Plakobranchus</taxon>
    </lineage>
</organism>
<dbReference type="AlphaFoldDB" id="A0AAV4DX52"/>
<evidence type="ECO:0008006" key="3">
    <source>
        <dbReference type="Google" id="ProtNLM"/>
    </source>
</evidence>
<evidence type="ECO:0000313" key="2">
    <source>
        <dbReference type="Proteomes" id="UP000735302"/>
    </source>
</evidence>
<dbReference type="EMBL" id="BLXT01008440">
    <property type="protein sequence ID" value="GFO48644.1"/>
    <property type="molecule type" value="Genomic_DNA"/>
</dbReference>
<evidence type="ECO:0000313" key="1">
    <source>
        <dbReference type="EMBL" id="GFO48644.1"/>
    </source>
</evidence>
<proteinExistence type="predicted"/>
<accession>A0AAV4DX52</accession>
<name>A0AAV4DX52_9GAST</name>
<gene>
    <name evidence="1" type="ORF">PoB_007514900</name>
</gene>
<dbReference type="Proteomes" id="UP000735302">
    <property type="component" value="Unassembled WGS sequence"/>
</dbReference>
<protein>
    <recommendedName>
        <fullName evidence="3">RNase H type-1 domain-containing protein</fullName>
    </recommendedName>
</protein>